<dbReference type="FunFam" id="3.40.50.300:FF:001638">
    <property type="entry name" value="NACHT and WD40 domain protein"/>
    <property type="match status" value="1"/>
</dbReference>
<dbReference type="GeneID" id="54304042"/>
<reference evidence="3" key="1">
    <citation type="journal article" date="2020" name="Stud. Mycol.">
        <title>101 Dothideomycetes genomes: a test case for predicting lifestyles and emergence of pathogens.</title>
        <authorList>
            <person name="Haridas S."/>
            <person name="Albert R."/>
            <person name="Binder M."/>
            <person name="Bloem J."/>
            <person name="Labutti K."/>
            <person name="Salamov A."/>
            <person name="Andreopoulos B."/>
            <person name="Baker S."/>
            <person name="Barry K."/>
            <person name="Bills G."/>
            <person name="Bluhm B."/>
            <person name="Cannon C."/>
            <person name="Castanera R."/>
            <person name="Culley D."/>
            <person name="Daum C."/>
            <person name="Ezra D."/>
            <person name="Gonzalez J."/>
            <person name="Henrissat B."/>
            <person name="Kuo A."/>
            <person name="Liang C."/>
            <person name="Lipzen A."/>
            <person name="Lutzoni F."/>
            <person name="Magnuson J."/>
            <person name="Mondo S."/>
            <person name="Nolan M."/>
            <person name="Ohm R."/>
            <person name="Pangilinan J."/>
            <person name="Park H.-J."/>
            <person name="Ramirez L."/>
            <person name="Alfaro M."/>
            <person name="Sun H."/>
            <person name="Tritt A."/>
            <person name="Yoshinaga Y."/>
            <person name="Zwiers L.-H."/>
            <person name="Turgeon B."/>
            <person name="Goodwin S."/>
            <person name="Spatafora J."/>
            <person name="Crous P."/>
            <person name="Grigoriev I."/>
        </authorList>
    </citation>
    <scope>NUCLEOTIDE SEQUENCE</scope>
    <source>
        <strain evidence="3">CBS 121167</strain>
    </source>
</reference>
<dbReference type="PROSITE" id="PS50837">
    <property type="entry name" value="NACHT"/>
    <property type="match status" value="1"/>
</dbReference>
<dbReference type="InterPro" id="IPR054471">
    <property type="entry name" value="GPIID_WHD"/>
</dbReference>
<dbReference type="InterPro" id="IPR007111">
    <property type="entry name" value="NACHT_NTPase"/>
</dbReference>
<evidence type="ECO:0000256" key="1">
    <source>
        <dbReference type="ARBA" id="ARBA00022737"/>
    </source>
</evidence>
<dbReference type="Gene3D" id="3.40.50.300">
    <property type="entry name" value="P-loop containing nucleotide triphosphate hydrolases"/>
    <property type="match status" value="1"/>
</dbReference>
<name>A0A6A6AWQ0_9PEZI</name>
<gene>
    <name evidence="3" type="ORF">K452DRAFT_362792</name>
</gene>
<evidence type="ECO:0000259" key="2">
    <source>
        <dbReference type="PROSITE" id="PS50837"/>
    </source>
</evidence>
<proteinExistence type="predicted"/>
<accession>A0A6A6AWQ0</accession>
<keyword evidence="4" id="KW-1185">Reference proteome</keyword>
<feature type="domain" description="NACHT" evidence="2">
    <location>
        <begin position="270"/>
        <end position="490"/>
    </location>
</feature>
<dbReference type="RefSeq" id="XP_033391754.1">
    <property type="nucleotide sequence ID" value="XM_033546536.1"/>
</dbReference>
<dbReference type="AlphaFoldDB" id="A0A6A6AWQ0"/>
<dbReference type="PANTHER" id="PTHR10039">
    <property type="entry name" value="AMELOGENIN"/>
    <property type="match status" value="1"/>
</dbReference>
<dbReference type="Pfam" id="PF17100">
    <property type="entry name" value="NACHT_N"/>
    <property type="match status" value="1"/>
</dbReference>
<dbReference type="OrthoDB" id="538223at2759"/>
<dbReference type="EMBL" id="ML995537">
    <property type="protein sequence ID" value="KAF2136036.1"/>
    <property type="molecule type" value="Genomic_DNA"/>
</dbReference>
<dbReference type="Pfam" id="PF24883">
    <property type="entry name" value="NPHP3_N"/>
    <property type="match status" value="1"/>
</dbReference>
<keyword evidence="1" id="KW-0677">Repeat</keyword>
<sequence>MTPENKIEHDTEKRKEQMRQLVQNGLQKIKKEANMKQGIESGIQVAMVFKEVVDKAVQASSEAALAWVGILTNPLTEANSNQQGIEYVVRRMNWYWELSRLLLDTNIKPDQQGLRGVLEEKVTQLYAQLLLFQMKSVCYYYRRRFRVFVRDLVKLDNWDGKLDNIKDAEAAVRQDSSQYNTQVILDHLSDILKIGESQISAIQQQTKQQEAMHETDEDKKCRKDLRVTDPRDDKKRIEGLKGGLLKDSYKWILENSQFKKWRNEDDPQSRLLWVKADPGKGKTMLLCGIIDELQEPNIPNLLAYFFCQATDSRINSATAVLRGLLYLLVEQQRSLISHVRKKYDRAGQALFNDTNAWVALSEIFTNILNDANLEKTCLIIDALDECTTGLDELLDFIAQKSLVSPHVKWIVSSRNWSTIEERLDQADHKVRLSLELNEESVSKAVSTFIEHKVSRLEQQKKYNETIRDAVLKHLTSNANNTFLWVALVCQRLEKVDFQVKEELKAFPPGLDSLYERMMLQIHESQAPDVCKRILASVAIVYRPITTKELATLVEKLEDMADDHESMERIISLCGSFLTVKEGVVYFVHQSAKDFLFSNASDEVFPSGEKDVHYSIFSRSLNTMSKALRRDMYDLKELGYPAEQIRQPNPDPLAASRYACFY</sequence>
<organism evidence="3 4">
    <name type="scientific">Aplosporella prunicola CBS 121167</name>
    <dbReference type="NCBI Taxonomy" id="1176127"/>
    <lineage>
        <taxon>Eukaryota</taxon>
        <taxon>Fungi</taxon>
        <taxon>Dikarya</taxon>
        <taxon>Ascomycota</taxon>
        <taxon>Pezizomycotina</taxon>
        <taxon>Dothideomycetes</taxon>
        <taxon>Dothideomycetes incertae sedis</taxon>
        <taxon>Botryosphaeriales</taxon>
        <taxon>Aplosporellaceae</taxon>
        <taxon>Aplosporella</taxon>
    </lineage>
</organism>
<protein>
    <recommendedName>
        <fullName evidence="2">NACHT domain-containing protein</fullName>
    </recommendedName>
</protein>
<evidence type="ECO:0000313" key="3">
    <source>
        <dbReference type="EMBL" id="KAF2136036.1"/>
    </source>
</evidence>
<dbReference type="InterPro" id="IPR027417">
    <property type="entry name" value="P-loop_NTPase"/>
</dbReference>
<dbReference type="Proteomes" id="UP000799438">
    <property type="component" value="Unassembled WGS sequence"/>
</dbReference>
<dbReference type="Pfam" id="PF22939">
    <property type="entry name" value="WHD_GPIID"/>
    <property type="match status" value="1"/>
</dbReference>
<dbReference type="SUPFAM" id="SSF52540">
    <property type="entry name" value="P-loop containing nucleoside triphosphate hydrolases"/>
    <property type="match status" value="1"/>
</dbReference>
<dbReference type="InterPro" id="IPR056884">
    <property type="entry name" value="NPHP3-like_N"/>
</dbReference>
<dbReference type="InterPro" id="IPR031359">
    <property type="entry name" value="NACHT_N"/>
</dbReference>
<evidence type="ECO:0000313" key="4">
    <source>
        <dbReference type="Proteomes" id="UP000799438"/>
    </source>
</evidence>